<dbReference type="EMBL" id="AWUE01017083">
    <property type="protein sequence ID" value="OMO88422.1"/>
    <property type="molecule type" value="Genomic_DNA"/>
</dbReference>
<comment type="caution">
    <text evidence="2">The sequence shown here is derived from an EMBL/GenBank/DDBJ whole genome shotgun (WGS) entry which is preliminary data.</text>
</comment>
<gene>
    <name evidence="2" type="ORF">COLO4_20265</name>
</gene>
<organism evidence="2 3">
    <name type="scientific">Corchorus olitorius</name>
    <dbReference type="NCBI Taxonomy" id="93759"/>
    <lineage>
        <taxon>Eukaryota</taxon>
        <taxon>Viridiplantae</taxon>
        <taxon>Streptophyta</taxon>
        <taxon>Embryophyta</taxon>
        <taxon>Tracheophyta</taxon>
        <taxon>Spermatophyta</taxon>
        <taxon>Magnoliopsida</taxon>
        <taxon>eudicotyledons</taxon>
        <taxon>Gunneridae</taxon>
        <taxon>Pentapetalae</taxon>
        <taxon>rosids</taxon>
        <taxon>malvids</taxon>
        <taxon>Malvales</taxon>
        <taxon>Malvaceae</taxon>
        <taxon>Grewioideae</taxon>
        <taxon>Apeibeae</taxon>
        <taxon>Corchorus</taxon>
    </lineage>
</organism>
<dbReference type="OrthoDB" id="10674786at2759"/>
<keyword evidence="3" id="KW-1185">Reference proteome</keyword>
<proteinExistence type="predicted"/>
<dbReference type="Proteomes" id="UP000187203">
    <property type="component" value="Unassembled WGS sequence"/>
</dbReference>
<evidence type="ECO:0000256" key="1">
    <source>
        <dbReference type="SAM" id="MobiDB-lite"/>
    </source>
</evidence>
<sequence length="413" mass="46828">MSPSVFENLCPPVSENLCPSEGRMTFADFFMKEVMALESLKLSPMRNFLLPKVESKCNRQHALIMPVFQLLGIFDRVGDSIHTYLKDEQQNVSDQNVAIEVASIFLEAGFPLKEHDYNLSMFNWTFPIFASEGRVEAILRGKYRPKPKYASSARSFHTCRFPDNSFGSMTSKPAVMPQPEAEEQAKQLEEEQAEQLEEDAAFPTIKQGMKIISAEREKSSELDDIFDLKALVAASTEESAMEDIAMVENGEQIELLDNTHQEFPQMGETGNNYRASSYRFHRVLNAMNEQLRAAWSVLISACVHHSSYGKAFHMFKKKNSLGIQSNELRCVGVTCDGALFTCWFSRLVQFNFIHWDFIVCFTQPRQTKQGWTVKGSYCDSYKSEALCDINYSKILAAEEDVVPSLPASNSERP</sequence>
<dbReference type="AlphaFoldDB" id="A0A1R3J0R9"/>
<name>A0A1R3J0R9_9ROSI</name>
<evidence type="ECO:0000313" key="2">
    <source>
        <dbReference type="EMBL" id="OMO88422.1"/>
    </source>
</evidence>
<reference evidence="3" key="1">
    <citation type="submission" date="2013-09" db="EMBL/GenBank/DDBJ databases">
        <title>Corchorus olitorius genome sequencing.</title>
        <authorList>
            <person name="Alam M."/>
            <person name="Haque M.S."/>
            <person name="Islam M.S."/>
            <person name="Emdad E.M."/>
            <person name="Islam M.M."/>
            <person name="Ahmed B."/>
            <person name="Halim A."/>
            <person name="Hossen Q.M.M."/>
            <person name="Hossain M.Z."/>
            <person name="Ahmed R."/>
            <person name="Khan M.M."/>
            <person name="Islam R."/>
            <person name="Rashid M.M."/>
            <person name="Khan S.A."/>
            <person name="Rahman M.S."/>
            <person name="Alam M."/>
            <person name="Yahiya A.S."/>
            <person name="Khan M.S."/>
            <person name="Azam M.S."/>
            <person name="Haque T."/>
            <person name="Lashkar M.Z.H."/>
            <person name="Akhand A.I."/>
            <person name="Morshed G."/>
            <person name="Roy S."/>
            <person name="Uddin K.S."/>
            <person name="Rabeya T."/>
            <person name="Hossain A.S."/>
            <person name="Chowdhury A."/>
            <person name="Snigdha A.R."/>
            <person name="Mortoza M.S."/>
            <person name="Matin S.A."/>
            <person name="Hoque S.M.E."/>
            <person name="Islam M.K."/>
            <person name="Roy D.K."/>
            <person name="Haider R."/>
            <person name="Moosa M.M."/>
            <person name="Elias S.M."/>
            <person name="Hasan A.M."/>
            <person name="Jahan S."/>
            <person name="Shafiuddin M."/>
            <person name="Mahmood N."/>
            <person name="Shommy N.S."/>
        </authorList>
    </citation>
    <scope>NUCLEOTIDE SEQUENCE [LARGE SCALE GENOMIC DNA]</scope>
    <source>
        <strain evidence="3">cv. O-4</strain>
    </source>
</reference>
<protein>
    <submittedName>
        <fullName evidence="2">Uncharacterized protein</fullName>
    </submittedName>
</protein>
<accession>A0A1R3J0R9</accession>
<feature type="region of interest" description="Disordered" evidence="1">
    <location>
        <begin position="168"/>
        <end position="196"/>
    </location>
</feature>
<evidence type="ECO:0000313" key="3">
    <source>
        <dbReference type="Proteomes" id="UP000187203"/>
    </source>
</evidence>